<dbReference type="EMBL" id="BOML01000012">
    <property type="protein sequence ID" value="GID99988.1"/>
    <property type="molecule type" value="Genomic_DNA"/>
</dbReference>
<evidence type="ECO:0008006" key="3">
    <source>
        <dbReference type="Google" id="ProtNLM"/>
    </source>
</evidence>
<name>A0ABQ3YQY5_9ACTN</name>
<proteinExistence type="predicted"/>
<reference evidence="1 2" key="1">
    <citation type="submission" date="2021-01" db="EMBL/GenBank/DDBJ databases">
        <title>Whole genome shotgun sequence of Actinoplanes durhamensis NBRC 14914.</title>
        <authorList>
            <person name="Komaki H."/>
            <person name="Tamura T."/>
        </authorList>
    </citation>
    <scope>NUCLEOTIDE SEQUENCE [LARGE SCALE GENOMIC DNA]</scope>
    <source>
        <strain evidence="1 2">NBRC 14914</strain>
    </source>
</reference>
<organism evidence="1 2">
    <name type="scientific">Paractinoplanes durhamensis</name>
    <dbReference type="NCBI Taxonomy" id="113563"/>
    <lineage>
        <taxon>Bacteria</taxon>
        <taxon>Bacillati</taxon>
        <taxon>Actinomycetota</taxon>
        <taxon>Actinomycetes</taxon>
        <taxon>Micromonosporales</taxon>
        <taxon>Micromonosporaceae</taxon>
        <taxon>Paractinoplanes</taxon>
    </lineage>
</organism>
<dbReference type="Gene3D" id="3.40.50.720">
    <property type="entry name" value="NAD(P)-binding Rossmann-like Domain"/>
    <property type="match status" value="1"/>
</dbReference>
<comment type="caution">
    <text evidence="1">The sequence shown here is derived from an EMBL/GenBank/DDBJ whole genome shotgun (WGS) entry which is preliminary data.</text>
</comment>
<keyword evidence="2" id="KW-1185">Reference proteome</keyword>
<dbReference type="Gene3D" id="3.90.180.10">
    <property type="entry name" value="Medium-chain alcohol dehydrogenases, catalytic domain"/>
    <property type="match status" value="1"/>
</dbReference>
<dbReference type="RefSeq" id="WP_203725629.1">
    <property type="nucleotide sequence ID" value="NZ_BAAATX010000015.1"/>
</dbReference>
<sequence>MSGGGTVDAHELLAGSRTITGFTVSRFAASRPDRYRQHGDELWELARAGRLRPVVDAELPLAEAAAAHRIIESRANMGKVLLRP</sequence>
<evidence type="ECO:0000313" key="2">
    <source>
        <dbReference type="Proteomes" id="UP000637628"/>
    </source>
</evidence>
<evidence type="ECO:0000313" key="1">
    <source>
        <dbReference type="EMBL" id="GID99988.1"/>
    </source>
</evidence>
<accession>A0ABQ3YQY5</accession>
<dbReference type="Proteomes" id="UP000637628">
    <property type="component" value="Unassembled WGS sequence"/>
</dbReference>
<dbReference type="Pfam" id="PF13602">
    <property type="entry name" value="ADH_zinc_N_2"/>
    <property type="match status" value="1"/>
</dbReference>
<protein>
    <recommendedName>
        <fullName evidence="3">Zinc-binding dehydrogenase</fullName>
    </recommendedName>
</protein>
<gene>
    <name evidence="1" type="ORF">Adu01nite_13390</name>
</gene>